<name>A0A382KBT2_9ZZZZ</name>
<gene>
    <name evidence="1" type="ORF">METZ01_LOCUS273035</name>
</gene>
<accession>A0A382KBT2</accession>
<reference evidence="1" key="1">
    <citation type="submission" date="2018-05" db="EMBL/GenBank/DDBJ databases">
        <authorList>
            <person name="Lanie J.A."/>
            <person name="Ng W.-L."/>
            <person name="Kazmierczak K.M."/>
            <person name="Andrzejewski T.M."/>
            <person name="Davidsen T.M."/>
            <person name="Wayne K.J."/>
            <person name="Tettelin H."/>
            <person name="Glass J.I."/>
            <person name="Rusch D."/>
            <person name="Podicherti R."/>
            <person name="Tsui H.-C.T."/>
            <person name="Winkler M.E."/>
        </authorList>
    </citation>
    <scope>NUCLEOTIDE SEQUENCE</scope>
</reference>
<protein>
    <submittedName>
        <fullName evidence="1">Uncharacterized protein</fullName>
    </submittedName>
</protein>
<dbReference type="AlphaFoldDB" id="A0A382KBT2"/>
<proteinExistence type="predicted"/>
<dbReference type="EMBL" id="UINC01078779">
    <property type="protein sequence ID" value="SVC20181.1"/>
    <property type="molecule type" value="Genomic_DNA"/>
</dbReference>
<organism evidence="1">
    <name type="scientific">marine metagenome</name>
    <dbReference type="NCBI Taxonomy" id="408172"/>
    <lineage>
        <taxon>unclassified sequences</taxon>
        <taxon>metagenomes</taxon>
        <taxon>ecological metagenomes</taxon>
    </lineage>
</organism>
<sequence>MHDVCAGHSLKGIDAEVIVHAN</sequence>
<evidence type="ECO:0000313" key="1">
    <source>
        <dbReference type="EMBL" id="SVC20181.1"/>
    </source>
</evidence>